<name>A0A7C8N4Y4_9PEZI</name>
<evidence type="ECO:0008006" key="4">
    <source>
        <dbReference type="Google" id="ProtNLM"/>
    </source>
</evidence>
<organism evidence="2 3">
    <name type="scientific">Xylaria multiplex</name>
    <dbReference type="NCBI Taxonomy" id="323545"/>
    <lineage>
        <taxon>Eukaryota</taxon>
        <taxon>Fungi</taxon>
        <taxon>Dikarya</taxon>
        <taxon>Ascomycota</taxon>
        <taxon>Pezizomycotina</taxon>
        <taxon>Sordariomycetes</taxon>
        <taxon>Xylariomycetidae</taxon>
        <taxon>Xylariales</taxon>
        <taxon>Xylariaceae</taxon>
        <taxon>Xylaria</taxon>
    </lineage>
</organism>
<keyword evidence="1" id="KW-0472">Membrane</keyword>
<keyword evidence="3" id="KW-1185">Reference proteome</keyword>
<evidence type="ECO:0000313" key="2">
    <source>
        <dbReference type="EMBL" id="KAF2973354.1"/>
    </source>
</evidence>
<dbReference type="EMBL" id="WUBL01000001">
    <property type="protein sequence ID" value="KAF2973354.1"/>
    <property type="molecule type" value="Genomic_DNA"/>
</dbReference>
<evidence type="ECO:0000256" key="1">
    <source>
        <dbReference type="SAM" id="Phobius"/>
    </source>
</evidence>
<keyword evidence="1" id="KW-0812">Transmembrane</keyword>
<evidence type="ECO:0000313" key="3">
    <source>
        <dbReference type="Proteomes" id="UP000481858"/>
    </source>
</evidence>
<feature type="transmembrane region" description="Helical" evidence="1">
    <location>
        <begin position="140"/>
        <end position="162"/>
    </location>
</feature>
<proteinExistence type="predicted"/>
<dbReference type="InParanoid" id="A0A7C8N4Y4"/>
<sequence length="238" mass="26492">MLLINMLPARQLGRMEYIFGLIKMLFVILMIVLNVALQIRRPSGKEALWTCNNPYGFESNNLTLPSGFVATGGPAGISTFTVGFNVLYMYPQIVDNKIISFGYGQNCVFVISPILFSATFGVLGFLAVNDNSWLILGRLVRLSVTLLTITYGLMAASFLSFFSSLKAAVEGLDENIDNRTTQGFVSCTIGRTHNTHTGLMVNDRERFMYYSGVVYSFSSTAGEYSHFRLAWETSWPTM</sequence>
<gene>
    <name evidence="2" type="ORF">GQX73_g210</name>
</gene>
<comment type="caution">
    <text evidence="2">The sequence shown here is derived from an EMBL/GenBank/DDBJ whole genome shotgun (WGS) entry which is preliminary data.</text>
</comment>
<accession>A0A7C8N4Y4</accession>
<protein>
    <recommendedName>
        <fullName evidence="4">Amino acid permease/ SLC12A domain-containing protein</fullName>
    </recommendedName>
</protein>
<feature type="transmembrane region" description="Helical" evidence="1">
    <location>
        <begin position="107"/>
        <end position="128"/>
    </location>
</feature>
<feature type="transmembrane region" description="Helical" evidence="1">
    <location>
        <begin position="17"/>
        <end position="37"/>
    </location>
</feature>
<dbReference type="Proteomes" id="UP000481858">
    <property type="component" value="Unassembled WGS sequence"/>
</dbReference>
<reference evidence="2 3" key="1">
    <citation type="submission" date="2019-12" db="EMBL/GenBank/DDBJ databases">
        <title>Draft genome sequence of the ascomycete Xylaria multiplex DSM 110363.</title>
        <authorList>
            <person name="Buettner E."/>
            <person name="Kellner H."/>
        </authorList>
    </citation>
    <scope>NUCLEOTIDE SEQUENCE [LARGE SCALE GENOMIC DNA]</scope>
    <source>
        <strain evidence="2 3">DSM 110363</strain>
    </source>
</reference>
<dbReference type="OrthoDB" id="3900342at2759"/>
<dbReference type="AlphaFoldDB" id="A0A7C8N4Y4"/>
<keyword evidence="1" id="KW-1133">Transmembrane helix</keyword>